<dbReference type="Pfam" id="PF00768">
    <property type="entry name" value="Peptidase_S11"/>
    <property type="match status" value="1"/>
</dbReference>
<dbReference type="EC" id="3.4.16.4" evidence="4"/>
<keyword evidence="9" id="KW-0133">Cell shape</keyword>
<evidence type="ECO:0000256" key="2">
    <source>
        <dbReference type="ARBA" id="ARBA00004752"/>
    </source>
</evidence>
<evidence type="ECO:0000256" key="3">
    <source>
        <dbReference type="ARBA" id="ARBA00007164"/>
    </source>
</evidence>
<dbReference type="Pfam" id="PF07943">
    <property type="entry name" value="PBP5_C"/>
    <property type="match status" value="1"/>
</dbReference>
<comment type="similarity">
    <text evidence="3 15">Belongs to the peptidase S11 family.</text>
</comment>
<dbReference type="InterPro" id="IPR018044">
    <property type="entry name" value="Peptidase_S11"/>
</dbReference>
<evidence type="ECO:0000256" key="12">
    <source>
        <dbReference type="ARBA" id="ARBA00034000"/>
    </source>
</evidence>
<evidence type="ECO:0000256" key="13">
    <source>
        <dbReference type="PIRSR" id="PIRSR618044-1"/>
    </source>
</evidence>
<feature type="active site" evidence="13">
    <location>
        <position position="144"/>
    </location>
</feature>
<dbReference type="AlphaFoldDB" id="A0A932I0Y9"/>
<dbReference type="EMBL" id="JACPUR010000020">
    <property type="protein sequence ID" value="MBI3127910.1"/>
    <property type="molecule type" value="Genomic_DNA"/>
</dbReference>
<protein>
    <recommendedName>
        <fullName evidence="4">serine-type D-Ala-D-Ala carboxypeptidase</fullName>
        <ecNumber evidence="4">3.4.16.4</ecNumber>
    </recommendedName>
</protein>
<dbReference type="PRINTS" id="PR00725">
    <property type="entry name" value="DADACBPTASE1"/>
</dbReference>
<comment type="pathway">
    <text evidence="2">Cell wall biogenesis; peptidoglycan biosynthesis.</text>
</comment>
<proteinExistence type="inferred from homology"/>
<evidence type="ECO:0000256" key="4">
    <source>
        <dbReference type="ARBA" id="ARBA00012448"/>
    </source>
</evidence>
<dbReference type="InterPro" id="IPR015956">
    <property type="entry name" value="Peniciliin-bd_prot_C_sf"/>
</dbReference>
<evidence type="ECO:0000256" key="11">
    <source>
        <dbReference type="ARBA" id="ARBA00023316"/>
    </source>
</evidence>
<evidence type="ECO:0000256" key="5">
    <source>
        <dbReference type="ARBA" id="ARBA00022645"/>
    </source>
</evidence>
<feature type="domain" description="Peptidase S11 D-Ala-D-Ala carboxypeptidase A C-terminal" evidence="18">
    <location>
        <begin position="302"/>
        <end position="393"/>
    </location>
</feature>
<dbReference type="InterPro" id="IPR037167">
    <property type="entry name" value="Peptidase_S11_C_sf"/>
</dbReference>
<feature type="active site" description="Proton acceptor" evidence="13">
    <location>
        <position position="87"/>
    </location>
</feature>
<evidence type="ECO:0000256" key="14">
    <source>
        <dbReference type="PIRSR" id="PIRSR618044-2"/>
    </source>
</evidence>
<dbReference type="GO" id="GO:0009002">
    <property type="term" value="F:serine-type D-Ala-D-Ala carboxypeptidase activity"/>
    <property type="evidence" value="ECO:0007669"/>
    <property type="project" value="UniProtKB-EC"/>
</dbReference>
<dbReference type="SMART" id="SM00936">
    <property type="entry name" value="PBP5_C"/>
    <property type="match status" value="1"/>
</dbReference>
<keyword evidence="5 19" id="KW-0121">Carboxypeptidase</keyword>
<feature type="region of interest" description="Disordered" evidence="16">
    <location>
        <begin position="27"/>
        <end position="52"/>
    </location>
</feature>
<dbReference type="Proteomes" id="UP000782312">
    <property type="component" value="Unassembled WGS sequence"/>
</dbReference>
<dbReference type="PANTHER" id="PTHR21581:SF6">
    <property type="entry name" value="TRAFFICKING PROTEIN PARTICLE COMPLEX SUBUNIT 12"/>
    <property type="match status" value="1"/>
</dbReference>
<organism evidence="19 20">
    <name type="scientific">Tectimicrobiota bacterium</name>
    <dbReference type="NCBI Taxonomy" id="2528274"/>
    <lineage>
        <taxon>Bacteria</taxon>
        <taxon>Pseudomonadati</taxon>
        <taxon>Nitrospinota/Tectimicrobiota group</taxon>
        <taxon>Candidatus Tectimicrobiota</taxon>
    </lineage>
</organism>
<comment type="caution">
    <text evidence="19">The sequence shown here is derived from an EMBL/GenBank/DDBJ whole genome shotgun (WGS) entry which is preliminary data.</text>
</comment>
<comment type="catalytic activity">
    <reaction evidence="12">
        <text>Preferential cleavage: (Ac)2-L-Lys-D-Ala-|-D-Ala. Also transpeptidation of peptidyl-alanyl moieties that are N-acyl substituents of D-alanine.</text>
        <dbReference type="EC" id="3.4.16.4"/>
    </reaction>
</comment>
<feature type="active site" description="Acyl-ester intermediate" evidence="13">
    <location>
        <position position="84"/>
    </location>
</feature>
<evidence type="ECO:0000256" key="16">
    <source>
        <dbReference type="SAM" id="MobiDB-lite"/>
    </source>
</evidence>
<name>A0A932I0Y9_UNCTE</name>
<evidence type="ECO:0000256" key="17">
    <source>
        <dbReference type="SAM" id="SignalP"/>
    </source>
</evidence>
<sequence length="404" mass="43903">MRRLWMGPLCLLFCSVLALPGAASAARPPKEAAAKPRQAAAGAKEKEAPAKAAEKPYKGAILIEAESGQVLEEDNADERLIPASIVKMMVMLIVAEAVQKGVHKLDEMVNTSALASKIGGSQVYLKQGERFTLEEMLKAISIASANDASYAVAEHMTGSVEAFVQLMNQRAKQLGMANTLYHSVHGLPPGPGEEADYTTARDTAILAREIVKHSALLKWTSTWREPFRDGKFILLNTNNRLLRTFRGMDGIKTGYYGEAGFNLCATAKREGMRLVSVVLGATTRPIRDRESSRLLLQGFRLYKKENLFVKVKELEKPVAVAGAKKPATLLAPAAPVSVLVKRLEAPDVKTRLRLPSPLAAPLAKGQKVGELEAVLGDKVIAKTPVVATEDVAQKTLLDRVMFWK</sequence>
<dbReference type="InterPro" id="IPR012338">
    <property type="entry name" value="Beta-lactam/transpept-like"/>
</dbReference>
<dbReference type="SUPFAM" id="SSF69189">
    <property type="entry name" value="Penicillin-binding protein associated domain"/>
    <property type="match status" value="1"/>
</dbReference>
<gene>
    <name evidence="19" type="ORF">HYZ11_09925</name>
</gene>
<dbReference type="GO" id="GO:0009252">
    <property type="term" value="P:peptidoglycan biosynthetic process"/>
    <property type="evidence" value="ECO:0007669"/>
    <property type="project" value="UniProtKB-KW"/>
</dbReference>
<keyword evidence="7 17" id="KW-0732">Signal</keyword>
<evidence type="ECO:0000256" key="7">
    <source>
        <dbReference type="ARBA" id="ARBA00022729"/>
    </source>
</evidence>
<evidence type="ECO:0000256" key="8">
    <source>
        <dbReference type="ARBA" id="ARBA00022801"/>
    </source>
</evidence>
<keyword evidence="6" id="KW-0645">Protease</keyword>
<dbReference type="Gene3D" id="2.60.410.10">
    <property type="entry name" value="D-Ala-D-Ala carboxypeptidase, C-terminal domain"/>
    <property type="match status" value="1"/>
</dbReference>
<evidence type="ECO:0000256" key="6">
    <source>
        <dbReference type="ARBA" id="ARBA00022670"/>
    </source>
</evidence>
<dbReference type="GO" id="GO:0006508">
    <property type="term" value="P:proteolysis"/>
    <property type="evidence" value="ECO:0007669"/>
    <property type="project" value="UniProtKB-KW"/>
</dbReference>
<dbReference type="InterPro" id="IPR001967">
    <property type="entry name" value="Peptidase_S11_N"/>
</dbReference>
<feature type="binding site" evidence="14">
    <location>
        <position position="252"/>
    </location>
    <ligand>
        <name>substrate</name>
    </ligand>
</feature>
<evidence type="ECO:0000256" key="15">
    <source>
        <dbReference type="RuleBase" id="RU004016"/>
    </source>
</evidence>
<dbReference type="GO" id="GO:0071555">
    <property type="term" value="P:cell wall organization"/>
    <property type="evidence" value="ECO:0007669"/>
    <property type="project" value="UniProtKB-KW"/>
</dbReference>
<dbReference type="InterPro" id="IPR012907">
    <property type="entry name" value="Peptidase_S11_C"/>
</dbReference>
<feature type="chain" id="PRO_5037228779" description="serine-type D-Ala-D-Ala carboxypeptidase" evidence="17">
    <location>
        <begin position="26"/>
        <end position="404"/>
    </location>
</feature>
<keyword evidence="8" id="KW-0378">Hydrolase</keyword>
<evidence type="ECO:0000313" key="20">
    <source>
        <dbReference type="Proteomes" id="UP000782312"/>
    </source>
</evidence>
<feature type="signal peptide" evidence="17">
    <location>
        <begin position="1"/>
        <end position="25"/>
    </location>
</feature>
<dbReference type="SUPFAM" id="SSF56601">
    <property type="entry name" value="beta-lactamase/transpeptidase-like"/>
    <property type="match status" value="1"/>
</dbReference>
<dbReference type="PANTHER" id="PTHR21581">
    <property type="entry name" value="D-ALANYL-D-ALANINE CARBOXYPEPTIDASE"/>
    <property type="match status" value="1"/>
</dbReference>
<reference evidence="19" key="1">
    <citation type="submission" date="2020-07" db="EMBL/GenBank/DDBJ databases">
        <title>Huge and variable diversity of episymbiotic CPR bacteria and DPANN archaea in groundwater ecosystems.</title>
        <authorList>
            <person name="He C.Y."/>
            <person name="Keren R."/>
            <person name="Whittaker M."/>
            <person name="Farag I.F."/>
            <person name="Doudna J."/>
            <person name="Cate J.H.D."/>
            <person name="Banfield J.F."/>
        </authorList>
    </citation>
    <scope>NUCLEOTIDE SEQUENCE</scope>
    <source>
        <strain evidence="19">NC_groundwater_763_Ag_S-0.2um_68_21</strain>
    </source>
</reference>
<keyword evidence="11" id="KW-0961">Cell wall biogenesis/degradation</keyword>
<evidence type="ECO:0000256" key="10">
    <source>
        <dbReference type="ARBA" id="ARBA00022984"/>
    </source>
</evidence>
<dbReference type="Gene3D" id="3.40.710.10">
    <property type="entry name" value="DD-peptidase/beta-lactamase superfamily"/>
    <property type="match status" value="1"/>
</dbReference>
<accession>A0A932I0Y9</accession>
<feature type="compositionally biased region" description="Basic and acidic residues" evidence="16">
    <location>
        <begin position="43"/>
        <end position="52"/>
    </location>
</feature>
<comment type="function">
    <text evidence="1">Removes C-terminal D-alanyl residues from sugar-peptide cell wall precursors.</text>
</comment>
<evidence type="ECO:0000256" key="1">
    <source>
        <dbReference type="ARBA" id="ARBA00003217"/>
    </source>
</evidence>
<evidence type="ECO:0000259" key="18">
    <source>
        <dbReference type="SMART" id="SM00936"/>
    </source>
</evidence>
<dbReference type="GO" id="GO:0008360">
    <property type="term" value="P:regulation of cell shape"/>
    <property type="evidence" value="ECO:0007669"/>
    <property type="project" value="UniProtKB-KW"/>
</dbReference>
<evidence type="ECO:0000256" key="9">
    <source>
        <dbReference type="ARBA" id="ARBA00022960"/>
    </source>
</evidence>
<evidence type="ECO:0000313" key="19">
    <source>
        <dbReference type="EMBL" id="MBI3127910.1"/>
    </source>
</evidence>
<keyword evidence="10" id="KW-0573">Peptidoglycan synthesis</keyword>